<evidence type="ECO:0000256" key="10">
    <source>
        <dbReference type="ARBA" id="ARBA00023319"/>
    </source>
</evidence>
<dbReference type="InterPro" id="IPR051713">
    <property type="entry name" value="T-cell_Activation_Regulation"/>
</dbReference>
<dbReference type="PANTHER" id="PTHR25466">
    <property type="entry name" value="T-LYMPHOCYTE ACTIVATION ANTIGEN"/>
    <property type="match status" value="1"/>
</dbReference>
<dbReference type="GO" id="GO:0031295">
    <property type="term" value="P:T cell costimulation"/>
    <property type="evidence" value="ECO:0007669"/>
    <property type="project" value="TreeGrafter"/>
</dbReference>
<feature type="transmembrane region" description="Helical" evidence="11">
    <location>
        <begin position="48"/>
        <end position="68"/>
    </location>
</feature>
<dbReference type="GO" id="GO:0009897">
    <property type="term" value="C:external side of plasma membrane"/>
    <property type="evidence" value="ECO:0007669"/>
    <property type="project" value="TreeGrafter"/>
</dbReference>
<keyword evidence="5 11" id="KW-1133">Transmembrane helix</keyword>
<dbReference type="GO" id="GO:0007166">
    <property type="term" value="P:cell surface receptor signaling pathway"/>
    <property type="evidence" value="ECO:0007669"/>
    <property type="project" value="TreeGrafter"/>
</dbReference>
<organism evidence="13 14">
    <name type="scientific">Channa argus</name>
    <name type="common">Northern snakehead</name>
    <name type="synonym">Ophicephalus argus</name>
    <dbReference type="NCBI Taxonomy" id="215402"/>
    <lineage>
        <taxon>Eukaryota</taxon>
        <taxon>Metazoa</taxon>
        <taxon>Chordata</taxon>
        <taxon>Craniata</taxon>
        <taxon>Vertebrata</taxon>
        <taxon>Euteleostomi</taxon>
        <taxon>Actinopterygii</taxon>
        <taxon>Neopterygii</taxon>
        <taxon>Teleostei</taxon>
        <taxon>Neoteleostei</taxon>
        <taxon>Acanthomorphata</taxon>
        <taxon>Anabantaria</taxon>
        <taxon>Anabantiformes</taxon>
        <taxon>Channoidei</taxon>
        <taxon>Channidae</taxon>
        <taxon>Channa</taxon>
    </lineage>
</organism>
<gene>
    <name evidence="13" type="ORF">EXN66_Car008556</name>
</gene>
<evidence type="ECO:0000313" key="13">
    <source>
        <dbReference type="EMBL" id="KAF3692880.1"/>
    </source>
</evidence>
<evidence type="ECO:0000256" key="9">
    <source>
        <dbReference type="ARBA" id="ARBA00023180"/>
    </source>
</evidence>
<dbReference type="Gene3D" id="2.60.40.10">
    <property type="entry name" value="Immunoglobulins"/>
    <property type="match status" value="2"/>
</dbReference>
<evidence type="ECO:0000256" key="2">
    <source>
        <dbReference type="ARBA" id="ARBA00022475"/>
    </source>
</evidence>
<dbReference type="PANTHER" id="PTHR25466:SF2">
    <property type="entry name" value="T-LYMPHOCYTE ACTIVATION ANTIGEN CD86"/>
    <property type="match status" value="1"/>
</dbReference>
<keyword evidence="3 11" id="KW-0812">Transmembrane</keyword>
<evidence type="ECO:0000256" key="7">
    <source>
        <dbReference type="ARBA" id="ARBA00023157"/>
    </source>
</evidence>
<evidence type="ECO:0000313" key="14">
    <source>
        <dbReference type="Proteomes" id="UP000503349"/>
    </source>
</evidence>
<feature type="domain" description="Immunoglobulin" evidence="12">
    <location>
        <begin position="68"/>
        <end position="162"/>
    </location>
</feature>
<dbReference type="GO" id="GO:0042102">
    <property type="term" value="P:positive regulation of T cell proliferation"/>
    <property type="evidence" value="ECO:0007669"/>
    <property type="project" value="TreeGrafter"/>
</dbReference>
<evidence type="ECO:0000256" key="1">
    <source>
        <dbReference type="ARBA" id="ARBA00004251"/>
    </source>
</evidence>
<keyword evidence="6 11" id="KW-0472">Membrane</keyword>
<keyword evidence="2" id="KW-1003">Cell membrane</keyword>
<dbReference type="InterPro" id="IPR013783">
    <property type="entry name" value="Ig-like_fold"/>
</dbReference>
<evidence type="ECO:0000256" key="6">
    <source>
        <dbReference type="ARBA" id="ARBA00023136"/>
    </source>
</evidence>
<name>A0A6G1PRF2_CHAAH</name>
<keyword evidence="9" id="KW-0325">Glycoprotein</keyword>
<evidence type="ECO:0000256" key="5">
    <source>
        <dbReference type="ARBA" id="ARBA00022989"/>
    </source>
</evidence>
<keyword evidence="4" id="KW-0732">Signal</keyword>
<keyword evidence="8" id="KW-0675">Receptor</keyword>
<dbReference type="Proteomes" id="UP000503349">
    <property type="component" value="Chromosome 8"/>
</dbReference>
<dbReference type="SMART" id="SM00409">
    <property type="entry name" value="IG"/>
    <property type="match status" value="1"/>
</dbReference>
<dbReference type="EMBL" id="CM015719">
    <property type="protein sequence ID" value="KAF3692880.1"/>
    <property type="molecule type" value="Genomic_DNA"/>
</dbReference>
<proteinExistence type="predicted"/>
<keyword evidence="7" id="KW-1015">Disulfide bond</keyword>
<sequence length="326" mass="36566">MKYGKGWREAFGFYKVNFLLSKPAVCCGVVASRGMVPSCKYFRNPMSWLLALVLTMTWAFSFTEGVAITRVRGELGGNVTIRCPGDNRAEIKLFYFQKGTEFVNGFYRSKNITKPWENTRVEKYETVVHMYRLNFSHGGDYECHIQEVDKNLSTFPVQLYITANYSKPTVTSACPDEFGCTVTCTSHGGYPSTRMMWDVPVSGNTSSEMWKVVNSSEERSPGTMVFTSSSTAYFNCSKGEIKIIGCSVAGIPSDRFSVCTQQKPPSNPYVIAATALCAIIVLIIVIMVLRWHCRRKTRETEAASWNLNVYREEVIVLNSGVTKEAS</sequence>
<comment type="subcellular location">
    <subcellularLocation>
        <location evidence="1">Cell membrane</location>
        <topology evidence="1">Single-pass type I membrane protein</topology>
    </subcellularLocation>
</comment>
<accession>A0A6G1PRF2</accession>
<dbReference type="InterPro" id="IPR003599">
    <property type="entry name" value="Ig_sub"/>
</dbReference>
<evidence type="ECO:0000256" key="11">
    <source>
        <dbReference type="SAM" id="Phobius"/>
    </source>
</evidence>
<evidence type="ECO:0000259" key="12">
    <source>
        <dbReference type="SMART" id="SM00409"/>
    </source>
</evidence>
<dbReference type="GO" id="GO:0042130">
    <property type="term" value="P:negative regulation of T cell proliferation"/>
    <property type="evidence" value="ECO:0007669"/>
    <property type="project" value="TreeGrafter"/>
</dbReference>
<dbReference type="GO" id="GO:0071222">
    <property type="term" value="P:cellular response to lipopolysaccharide"/>
    <property type="evidence" value="ECO:0007669"/>
    <property type="project" value="TreeGrafter"/>
</dbReference>
<reference evidence="13 14" key="1">
    <citation type="submission" date="2019-02" db="EMBL/GenBank/DDBJ databases">
        <title>Opniocepnalus argus genome.</title>
        <authorList>
            <person name="Zhou C."/>
            <person name="Xiao S."/>
        </authorList>
    </citation>
    <scope>NUCLEOTIDE SEQUENCE [LARGE SCALE GENOMIC DNA]</scope>
    <source>
        <strain evidence="13">OARG1902GOOAL</strain>
        <tissue evidence="13">Muscle</tissue>
    </source>
</reference>
<dbReference type="GO" id="GO:0006955">
    <property type="term" value="P:immune response"/>
    <property type="evidence" value="ECO:0007669"/>
    <property type="project" value="TreeGrafter"/>
</dbReference>
<keyword evidence="14" id="KW-1185">Reference proteome</keyword>
<dbReference type="AlphaFoldDB" id="A0A6G1PRF2"/>
<protein>
    <recommendedName>
        <fullName evidence="12">Immunoglobulin domain-containing protein</fullName>
    </recommendedName>
</protein>
<evidence type="ECO:0000256" key="4">
    <source>
        <dbReference type="ARBA" id="ARBA00022729"/>
    </source>
</evidence>
<evidence type="ECO:0000256" key="3">
    <source>
        <dbReference type="ARBA" id="ARBA00022692"/>
    </source>
</evidence>
<keyword evidence="10" id="KW-0393">Immunoglobulin domain</keyword>
<evidence type="ECO:0000256" key="8">
    <source>
        <dbReference type="ARBA" id="ARBA00023170"/>
    </source>
</evidence>
<feature type="transmembrane region" description="Helical" evidence="11">
    <location>
        <begin position="269"/>
        <end position="289"/>
    </location>
</feature>
<reference evidence="14" key="2">
    <citation type="submission" date="2019-02" db="EMBL/GenBank/DDBJ databases">
        <title>Opniocepnalus argus Var Kimnra genome.</title>
        <authorList>
            <person name="Zhou C."/>
            <person name="Xiao S."/>
        </authorList>
    </citation>
    <scope>NUCLEOTIDE SEQUENCE [LARGE SCALE GENOMIC DNA]</scope>
</reference>